<protein>
    <submittedName>
        <fullName evidence="1">Uncharacterized protein</fullName>
    </submittedName>
</protein>
<sequence>MSKKVISSLSDDDLKVLSDMAAYLLSLRGKKSVSPFHSAIVSKSNAFFLVTESVVFCAEEIAVLKKLKHLHVLSYEKK</sequence>
<accession>A0A8S5T5J0</accession>
<name>A0A8S5T5J0_9VIRU</name>
<organism evidence="1">
    <name type="scientific">Microviridae sp. ctdfd8</name>
    <dbReference type="NCBI Taxonomy" id="2827646"/>
    <lineage>
        <taxon>Viruses</taxon>
        <taxon>Monodnaviria</taxon>
        <taxon>Sangervirae</taxon>
        <taxon>Phixviricota</taxon>
        <taxon>Malgrandaviricetes</taxon>
        <taxon>Petitvirales</taxon>
        <taxon>Microviridae</taxon>
    </lineage>
</organism>
<evidence type="ECO:0000313" key="1">
    <source>
        <dbReference type="EMBL" id="DAF58384.1"/>
    </source>
</evidence>
<dbReference type="EMBL" id="BK032751">
    <property type="protein sequence ID" value="DAF58384.1"/>
    <property type="molecule type" value="Genomic_DNA"/>
</dbReference>
<reference evidence="1" key="1">
    <citation type="journal article" date="2021" name="Proc. Natl. Acad. Sci. U.S.A.">
        <title>A Catalog of Tens of Thousands of Viruses from Human Metagenomes Reveals Hidden Associations with Chronic Diseases.</title>
        <authorList>
            <person name="Tisza M.J."/>
            <person name="Buck C.B."/>
        </authorList>
    </citation>
    <scope>NUCLEOTIDE SEQUENCE</scope>
    <source>
        <strain evidence="1">Ctdfd8</strain>
    </source>
</reference>
<proteinExistence type="predicted"/>